<dbReference type="EMBL" id="JAAGNX010000001">
    <property type="protein sequence ID" value="NDV61549.1"/>
    <property type="molecule type" value="Genomic_DNA"/>
</dbReference>
<feature type="chain" id="PRO_5025475345" evidence="1">
    <location>
        <begin position="22"/>
        <end position="612"/>
    </location>
</feature>
<dbReference type="AlphaFoldDB" id="A0A6B2LZS1"/>
<dbReference type="InterPro" id="IPR013783">
    <property type="entry name" value="Ig-like_fold"/>
</dbReference>
<keyword evidence="4" id="KW-1185">Reference proteome</keyword>
<reference evidence="3 4" key="1">
    <citation type="submission" date="2020-02" db="EMBL/GenBank/DDBJ databases">
        <title>Albibacoteraceae fam. nov., the first described family within the subdivision 4 Verrucomicrobia.</title>
        <authorList>
            <person name="Xi F."/>
        </authorList>
    </citation>
    <scope>NUCLEOTIDE SEQUENCE [LARGE SCALE GENOMIC DNA]</scope>
    <source>
        <strain evidence="3 4">CK1056</strain>
    </source>
</reference>
<feature type="domain" description="Right handed beta helix" evidence="2">
    <location>
        <begin position="246"/>
        <end position="376"/>
    </location>
</feature>
<accession>A0A6B2LZS1</accession>
<dbReference type="InterPro" id="IPR011050">
    <property type="entry name" value="Pectin_lyase_fold/virulence"/>
</dbReference>
<keyword evidence="1" id="KW-0732">Signal</keyword>
<name>A0A6B2LZS1_9BACT</name>
<comment type="caution">
    <text evidence="3">The sequence shown here is derived from an EMBL/GenBank/DDBJ whole genome shotgun (WGS) entry which is preliminary data.</text>
</comment>
<feature type="signal peptide" evidence="1">
    <location>
        <begin position="1"/>
        <end position="21"/>
    </location>
</feature>
<dbReference type="InterPro" id="IPR012334">
    <property type="entry name" value="Pectin_lyas_fold"/>
</dbReference>
<dbReference type="InterPro" id="IPR006626">
    <property type="entry name" value="PbH1"/>
</dbReference>
<dbReference type="SMART" id="SM00710">
    <property type="entry name" value="PbH1"/>
    <property type="match status" value="3"/>
</dbReference>
<gene>
    <name evidence="3" type="ORF">G0Q06_03720</name>
</gene>
<proteinExistence type="predicted"/>
<dbReference type="Gene3D" id="2.60.40.10">
    <property type="entry name" value="Immunoglobulins"/>
    <property type="match status" value="1"/>
</dbReference>
<evidence type="ECO:0000313" key="4">
    <source>
        <dbReference type="Proteomes" id="UP000478417"/>
    </source>
</evidence>
<evidence type="ECO:0000313" key="3">
    <source>
        <dbReference type="EMBL" id="NDV61549.1"/>
    </source>
</evidence>
<dbReference type="RefSeq" id="WP_163962588.1">
    <property type="nucleotide sequence ID" value="NZ_JAAGNX010000001.1"/>
</dbReference>
<dbReference type="SUPFAM" id="SSF51126">
    <property type="entry name" value="Pectin lyase-like"/>
    <property type="match status" value="1"/>
</dbReference>
<organism evidence="3 4">
    <name type="scientific">Oceanipulchritudo coccoides</name>
    <dbReference type="NCBI Taxonomy" id="2706888"/>
    <lineage>
        <taxon>Bacteria</taxon>
        <taxon>Pseudomonadati</taxon>
        <taxon>Verrucomicrobiota</taxon>
        <taxon>Opitutia</taxon>
        <taxon>Puniceicoccales</taxon>
        <taxon>Oceanipulchritudinaceae</taxon>
        <taxon>Oceanipulchritudo</taxon>
    </lineage>
</organism>
<dbReference type="Gene3D" id="2.160.20.10">
    <property type="entry name" value="Single-stranded right-handed beta-helix, Pectin lyase-like"/>
    <property type="match status" value="2"/>
</dbReference>
<sequence>MKASLNSLMVFTACLPFQATAATVNWDLADWGISESGFDSAITAAHDHFLTTPDDTIIIHIPAGTYDITGADGRSIDLRNGYLLGPADEGRLIFQGAGMEETVLVFSDTDTTQIYGRNLAHVTFRDMHMTRAQYTVSQGTVVAVNLDANPDYIDLEIHDGFPMPDEIVRWSAPQGLYLRRYTASKTDPLVITDGKNEQVRWSETDSYALSTSPEGIVTWRMVRAFAGEFTNYEIGEYVAIKSKHTGNTFWFSDSDDIIFENMKWTHSTRGVFRQGTSNVRFTGCRFERSPPINGQTPCLSSPAGGPQMGQPSPDAVSTNMVVENCYIESTGDDCVAFFNVNGGVVRNCVFRDSFARGILMTEEASNIRFEGNVIVSRGPIEGAGDAGAEAIAPAQPIGLSLVDGSGTCRLSWDANTEPDLHFYQIYRQLNGVWWEYAITTDTVYNDLWALDGIIHSYYIESVDFSGNHSVASEIVSEPPDYAIWIKGHGVTSQDALETADLEPDGFSNFMEYALGGDPTIRDASVIQPAFKMTAESGSVYLEYVYRRRRDHVSRGINYRVEATEALLLEGWDTDRVKETGSETIGDGLFEKVTNRLSVGESSAQFMRLRIGQ</sequence>
<dbReference type="Proteomes" id="UP000478417">
    <property type="component" value="Unassembled WGS sequence"/>
</dbReference>
<dbReference type="Pfam" id="PF13229">
    <property type="entry name" value="Beta_helix"/>
    <property type="match status" value="1"/>
</dbReference>
<protein>
    <submittedName>
        <fullName evidence="3">Right-handed parallel beta-helix repeat-containing protein</fullName>
    </submittedName>
</protein>
<evidence type="ECO:0000259" key="2">
    <source>
        <dbReference type="Pfam" id="PF13229"/>
    </source>
</evidence>
<evidence type="ECO:0000256" key="1">
    <source>
        <dbReference type="SAM" id="SignalP"/>
    </source>
</evidence>
<dbReference type="InterPro" id="IPR039448">
    <property type="entry name" value="Beta_helix"/>
</dbReference>